<evidence type="ECO:0000313" key="3">
    <source>
        <dbReference type="Proteomes" id="UP001283361"/>
    </source>
</evidence>
<dbReference type="Pfam" id="PF15479">
    <property type="entry name" value="DUF4639"/>
    <property type="match status" value="1"/>
</dbReference>
<gene>
    <name evidence="2" type="ORF">RRG08_060916</name>
</gene>
<organism evidence="2 3">
    <name type="scientific">Elysia crispata</name>
    <name type="common">lettuce slug</name>
    <dbReference type="NCBI Taxonomy" id="231223"/>
    <lineage>
        <taxon>Eukaryota</taxon>
        <taxon>Metazoa</taxon>
        <taxon>Spiralia</taxon>
        <taxon>Lophotrochozoa</taxon>
        <taxon>Mollusca</taxon>
        <taxon>Gastropoda</taxon>
        <taxon>Heterobranchia</taxon>
        <taxon>Euthyneura</taxon>
        <taxon>Panpulmonata</taxon>
        <taxon>Sacoglossa</taxon>
        <taxon>Placobranchoidea</taxon>
        <taxon>Plakobranchidae</taxon>
        <taxon>Elysia</taxon>
    </lineage>
</organism>
<feature type="region of interest" description="Disordered" evidence="1">
    <location>
        <begin position="372"/>
        <end position="399"/>
    </location>
</feature>
<name>A0AAE0Z1V5_9GAST</name>
<evidence type="ECO:0000313" key="2">
    <source>
        <dbReference type="EMBL" id="KAK3761348.1"/>
    </source>
</evidence>
<feature type="compositionally biased region" description="Pro residues" evidence="1">
    <location>
        <begin position="475"/>
        <end position="486"/>
    </location>
</feature>
<sequence length="492" mass="54713">MSRAAPAKTRGADKTKPPASQTPVIAHEIIPGKFNDNDWNFMVDRDGADEFVTDIVDELMETTMSAIYDKYIQSQLLPFTITQARDAITEIIEWQFLARDEGEQHIETDLGWAQDEEPEPAVTDCWAQGSVPRNFVPIPEAPLEEIPEEPAGEEEIITEVAVEKEVTVEPPEVEDTVSETDTMQKVEAIFDVSKDEEDLKRVQAQENKQKTRPKFRPYKGKLKSAGVRKMVESLEETEMKMMYDEMAASRPGSDEMPSTLLNMPASCTSILKVQTGRPPGNKDVVYDDFGNVVAVMKLDPEKLPTHKVNVKYHVVDPAVEAAQARLDAMRKGKSTGSKQKKMRSMKNNIAESVTTVKRDHFNKSILMLGKSSQIDTKSKRGSSVSKPKSNALSSTMAPLPPPLIEEMEVSHGVIIREGGRVKKGPGRYYRKLDILEESQKGMTPVTLRISNPGITVADLLDRHTPILRPLSESSPLPPIVPQPPAQHPQQAV</sequence>
<dbReference type="PANTHER" id="PTHR34438:SF1">
    <property type="entry name" value="CHROMOSOME 2 OPEN READING FRAME 81"/>
    <property type="match status" value="1"/>
</dbReference>
<dbReference type="AlphaFoldDB" id="A0AAE0Z1V5"/>
<dbReference type="InterPro" id="IPR028042">
    <property type="entry name" value="DUF4639"/>
</dbReference>
<evidence type="ECO:0000256" key="1">
    <source>
        <dbReference type="SAM" id="MobiDB-lite"/>
    </source>
</evidence>
<protein>
    <submittedName>
        <fullName evidence="2">Uncharacterized protein</fullName>
    </submittedName>
</protein>
<reference evidence="2" key="1">
    <citation type="journal article" date="2023" name="G3 (Bethesda)">
        <title>A reference genome for the long-term kleptoplast-retaining sea slug Elysia crispata morphotype clarki.</title>
        <authorList>
            <person name="Eastman K.E."/>
            <person name="Pendleton A.L."/>
            <person name="Shaikh M.A."/>
            <person name="Suttiyut T."/>
            <person name="Ogas R."/>
            <person name="Tomko P."/>
            <person name="Gavelis G."/>
            <person name="Widhalm J.R."/>
            <person name="Wisecaver J.H."/>
        </authorList>
    </citation>
    <scope>NUCLEOTIDE SEQUENCE</scope>
    <source>
        <strain evidence="2">ECLA1</strain>
    </source>
</reference>
<dbReference type="PANTHER" id="PTHR34438">
    <property type="entry name" value="SI:DKEY-97L20.6"/>
    <property type="match status" value="1"/>
</dbReference>
<feature type="compositionally biased region" description="Polar residues" evidence="1">
    <location>
        <begin position="372"/>
        <end position="396"/>
    </location>
</feature>
<proteinExistence type="predicted"/>
<comment type="caution">
    <text evidence="2">The sequence shown here is derived from an EMBL/GenBank/DDBJ whole genome shotgun (WGS) entry which is preliminary data.</text>
</comment>
<feature type="region of interest" description="Disordered" evidence="1">
    <location>
        <begin position="1"/>
        <end position="21"/>
    </location>
</feature>
<dbReference type="EMBL" id="JAWDGP010004908">
    <property type="protein sequence ID" value="KAK3761348.1"/>
    <property type="molecule type" value="Genomic_DNA"/>
</dbReference>
<accession>A0AAE0Z1V5</accession>
<dbReference type="Proteomes" id="UP001283361">
    <property type="component" value="Unassembled WGS sequence"/>
</dbReference>
<keyword evidence="3" id="KW-1185">Reference proteome</keyword>
<feature type="region of interest" description="Disordered" evidence="1">
    <location>
        <begin position="467"/>
        <end position="492"/>
    </location>
</feature>